<keyword evidence="2" id="KW-1185">Reference proteome</keyword>
<organism evidence="1 2">
    <name type="scientific">Wenzhouxiangella sediminis</name>
    <dbReference type="NCBI Taxonomy" id="1792836"/>
    <lineage>
        <taxon>Bacteria</taxon>
        <taxon>Pseudomonadati</taxon>
        <taxon>Pseudomonadota</taxon>
        <taxon>Gammaproteobacteria</taxon>
        <taxon>Chromatiales</taxon>
        <taxon>Wenzhouxiangellaceae</taxon>
        <taxon>Wenzhouxiangella</taxon>
    </lineage>
</organism>
<evidence type="ECO:0000313" key="2">
    <source>
        <dbReference type="Proteomes" id="UP000260351"/>
    </source>
</evidence>
<gene>
    <name evidence="1" type="ORF">DZC52_08555</name>
</gene>
<proteinExistence type="predicted"/>
<reference evidence="1 2" key="1">
    <citation type="submission" date="2018-08" db="EMBL/GenBank/DDBJ databases">
        <title>Wenzhouxiangella salilacus sp. nov., a novel bacterium isolated from a saline lake in Xinjiang Province, China.</title>
        <authorList>
            <person name="Han S."/>
        </authorList>
    </citation>
    <scope>NUCLEOTIDE SEQUENCE [LARGE SCALE GENOMIC DNA]</scope>
    <source>
        <strain evidence="1 2">XDB06</strain>
    </source>
</reference>
<dbReference type="EMBL" id="QUZK01000036">
    <property type="protein sequence ID" value="RFF30355.1"/>
    <property type="molecule type" value="Genomic_DNA"/>
</dbReference>
<protein>
    <submittedName>
        <fullName evidence="1">Uncharacterized protein</fullName>
    </submittedName>
</protein>
<comment type="caution">
    <text evidence="1">The sequence shown here is derived from an EMBL/GenBank/DDBJ whole genome shotgun (WGS) entry which is preliminary data.</text>
</comment>
<sequence>MAALLAAAPALGAEVTRVELHQREDVVLQHQRFVGNLRAQAQREGIIVRVPQLYVYFTDQSAAWHLHGFRRGFERELGLTYEHGRRERSMVRIDRLLERTVTPTGETYTAEDLPEADIYLLLYREAGCDECRLVESTVSNWLVGQDGLEAIWFDVWIDRHEAD</sequence>
<name>A0A3E1K8I6_9GAMM</name>
<dbReference type="Proteomes" id="UP000260351">
    <property type="component" value="Unassembled WGS sequence"/>
</dbReference>
<accession>A0A3E1K8I6</accession>
<evidence type="ECO:0000313" key="1">
    <source>
        <dbReference type="EMBL" id="RFF30355.1"/>
    </source>
</evidence>
<dbReference type="AlphaFoldDB" id="A0A3E1K8I6"/>